<reference evidence="2" key="1">
    <citation type="submission" date="2022-10" db="EMBL/GenBank/DDBJ databases">
        <authorList>
            <person name="Chen Y."/>
            <person name="Dougan E. K."/>
            <person name="Chan C."/>
            <person name="Rhodes N."/>
            <person name="Thang M."/>
        </authorList>
    </citation>
    <scope>NUCLEOTIDE SEQUENCE</scope>
</reference>
<comment type="caution">
    <text evidence="2">The sequence shown here is derived from an EMBL/GenBank/DDBJ whole genome shotgun (WGS) entry which is preliminary data.</text>
</comment>
<name>A0A9P1DNF2_9DINO</name>
<evidence type="ECO:0000313" key="2">
    <source>
        <dbReference type="EMBL" id="CAI4013554.1"/>
    </source>
</evidence>
<sequence>MSSSKCPAAGSKGRNRKKGEVPPPTPPAEKEMSGDSSPSLVLLSESWRPEYRNKAVPLPAGIRNFRQWGKTVCTMPKYRRSRLSFDELLELGRGNAECQKYLKWIHASYATASTLACEERNGVRVLASQPRNQATDLALFLEASSYSEELESLEGAGRDCGYRREFKN</sequence>
<organism evidence="2">
    <name type="scientific">Cladocopium goreaui</name>
    <dbReference type="NCBI Taxonomy" id="2562237"/>
    <lineage>
        <taxon>Eukaryota</taxon>
        <taxon>Sar</taxon>
        <taxon>Alveolata</taxon>
        <taxon>Dinophyceae</taxon>
        <taxon>Suessiales</taxon>
        <taxon>Symbiodiniaceae</taxon>
        <taxon>Cladocopium</taxon>
    </lineage>
</organism>
<dbReference type="AlphaFoldDB" id="A0A9P1DNF2"/>
<feature type="region of interest" description="Disordered" evidence="1">
    <location>
        <begin position="1"/>
        <end position="39"/>
    </location>
</feature>
<dbReference type="EMBL" id="CAMXCT020005898">
    <property type="protein sequence ID" value="CAL1166929.1"/>
    <property type="molecule type" value="Genomic_DNA"/>
</dbReference>
<gene>
    <name evidence="2" type="ORF">C1SCF055_LOCUS38513</name>
</gene>
<proteinExistence type="predicted"/>
<evidence type="ECO:0000313" key="3">
    <source>
        <dbReference type="EMBL" id="CAL1166929.1"/>
    </source>
</evidence>
<dbReference type="EMBL" id="CAMXCT010005898">
    <property type="protein sequence ID" value="CAI4013554.1"/>
    <property type="molecule type" value="Genomic_DNA"/>
</dbReference>
<evidence type="ECO:0000313" key="4">
    <source>
        <dbReference type="Proteomes" id="UP001152797"/>
    </source>
</evidence>
<dbReference type="Proteomes" id="UP001152797">
    <property type="component" value="Unassembled WGS sequence"/>
</dbReference>
<protein>
    <submittedName>
        <fullName evidence="2">Uncharacterized protein</fullName>
    </submittedName>
</protein>
<keyword evidence="4" id="KW-1185">Reference proteome</keyword>
<dbReference type="EMBL" id="CAMXCT030005898">
    <property type="protein sequence ID" value="CAL4800866.1"/>
    <property type="molecule type" value="Genomic_DNA"/>
</dbReference>
<accession>A0A9P1DNF2</accession>
<evidence type="ECO:0000256" key="1">
    <source>
        <dbReference type="SAM" id="MobiDB-lite"/>
    </source>
</evidence>
<reference evidence="3" key="2">
    <citation type="submission" date="2024-04" db="EMBL/GenBank/DDBJ databases">
        <authorList>
            <person name="Chen Y."/>
            <person name="Shah S."/>
            <person name="Dougan E. K."/>
            <person name="Thang M."/>
            <person name="Chan C."/>
        </authorList>
    </citation>
    <scope>NUCLEOTIDE SEQUENCE [LARGE SCALE GENOMIC DNA]</scope>
</reference>